<feature type="region of interest" description="Disordered" evidence="1">
    <location>
        <begin position="506"/>
        <end position="525"/>
    </location>
</feature>
<organism evidence="2 3">
    <name type="scientific">Scleropages formosus</name>
    <name type="common">Asian bonytongue</name>
    <name type="synonym">Osteoglossum formosum</name>
    <dbReference type="NCBI Taxonomy" id="113540"/>
    <lineage>
        <taxon>Eukaryota</taxon>
        <taxon>Metazoa</taxon>
        <taxon>Chordata</taxon>
        <taxon>Craniata</taxon>
        <taxon>Vertebrata</taxon>
        <taxon>Euteleostomi</taxon>
        <taxon>Actinopterygii</taxon>
        <taxon>Neopterygii</taxon>
        <taxon>Teleostei</taxon>
        <taxon>Osteoglossocephala</taxon>
        <taxon>Osteoglossomorpha</taxon>
        <taxon>Osteoglossiformes</taxon>
        <taxon>Osteoglossidae</taxon>
        <taxon>Scleropages</taxon>
    </lineage>
</organism>
<dbReference type="InterPro" id="IPR026302">
    <property type="entry name" value="NEDD4-bd_p2"/>
</dbReference>
<dbReference type="PANTHER" id="PTHR13308:SF23">
    <property type="entry name" value="NEDD4-BINDING PROTEIN 2-LIKE 2"/>
    <property type="match status" value="1"/>
</dbReference>
<dbReference type="Ensembl" id="ENSSFOT00015002242.2">
    <property type="protein sequence ID" value="ENSSFOP00015002200.2"/>
    <property type="gene ID" value="ENSSFOG00015001494.2"/>
</dbReference>
<name>A0A8C9R0Y6_SCLFO</name>
<feature type="compositionally biased region" description="Polar residues" evidence="1">
    <location>
        <begin position="88"/>
        <end position="98"/>
    </location>
</feature>
<dbReference type="GO" id="GO:0005634">
    <property type="term" value="C:nucleus"/>
    <property type="evidence" value="ECO:0007669"/>
    <property type="project" value="TreeGrafter"/>
</dbReference>
<accession>A0A8C9R0Y6</accession>
<reference evidence="2 3" key="1">
    <citation type="submission" date="2019-04" db="EMBL/GenBank/DDBJ databases">
        <authorList>
            <consortium name="Wellcome Sanger Institute Data Sharing"/>
        </authorList>
    </citation>
    <scope>NUCLEOTIDE SEQUENCE [LARGE SCALE GENOMIC DNA]</scope>
</reference>
<reference evidence="2" key="2">
    <citation type="submission" date="2025-08" db="UniProtKB">
        <authorList>
            <consortium name="Ensembl"/>
        </authorList>
    </citation>
    <scope>IDENTIFICATION</scope>
</reference>
<feature type="region of interest" description="Disordered" evidence="1">
    <location>
        <begin position="144"/>
        <end position="176"/>
    </location>
</feature>
<feature type="compositionally biased region" description="Low complexity" evidence="1">
    <location>
        <begin position="74"/>
        <end position="83"/>
    </location>
</feature>
<dbReference type="Pfam" id="PF13671">
    <property type="entry name" value="AAA_33"/>
    <property type="match status" value="1"/>
</dbReference>
<feature type="compositionally biased region" description="Basic and acidic residues" evidence="1">
    <location>
        <begin position="30"/>
        <end position="39"/>
    </location>
</feature>
<dbReference type="GO" id="GO:0003714">
    <property type="term" value="F:transcription corepressor activity"/>
    <property type="evidence" value="ECO:0007669"/>
    <property type="project" value="TreeGrafter"/>
</dbReference>
<dbReference type="Proteomes" id="UP000694397">
    <property type="component" value="Chromosome 10"/>
</dbReference>
<keyword evidence="3" id="KW-1185">Reference proteome</keyword>
<evidence type="ECO:0000313" key="3">
    <source>
        <dbReference type="Proteomes" id="UP000694397"/>
    </source>
</evidence>
<dbReference type="GO" id="GO:0000122">
    <property type="term" value="P:negative regulation of transcription by RNA polymerase II"/>
    <property type="evidence" value="ECO:0007669"/>
    <property type="project" value="TreeGrafter"/>
</dbReference>
<dbReference type="PANTHER" id="PTHR13308">
    <property type="entry name" value="NEDD4-BINDING PROTEIN 2-LIKE 1"/>
    <property type="match status" value="1"/>
</dbReference>
<feature type="region of interest" description="Disordered" evidence="1">
    <location>
        <begin position="1"/>
        <end position="47"/>
    </location>
</feature>
<dbReference type="Gene3D" id="3.40.50.300">
    <property type="entry name" value="P-loop containing nucleotide triphosphate hydrolases"/>
    <property type="match status" value="1"/>
</dbReference>
<dbReference type="GeneTree" id="ENSGT00940000161440"/>
<reference evidence="2" key="3">
    <citation type="submission" date="2025-09" db="UniProtKB">
        <authorList>
            <consortium name="Ensembl"/>
        </authorList>
    </citation>
    <scope>IDENTIFICATION</scope>
</reference>
<evidence type="ECO:0000256" key="1">
    <source>
        <dbReference type="SAM" id="MobiDB-lite"/>
    </source>
</evidence>
<dbReference type="AlphaFoldDB" id="A0A8C9R0Y6"/>
<feature type="region of interest" description="Disordered" evidence="1">
    <location>
        <begin position="74"/>
        <end position="112"/>
    </location>
</feature>
<gene>
    <name evidence="2" type="primary">LOC108941866</name>
</gene>
<protein>
    <submittedName>
        <fullName evidence="2">NEDD4 binding protein 2-like 2</fullName>
    </submittedName>
</protein>
<evidence type="ECO:0000313" key="2">
    <source>
        <dbReference type="Ensembl" id="ENSSFOP00015002200.2"/>
    </source>
</evidence>
<dbReference type="OrthoDB" id="3231855at2759"/>
<proteinExistence type="predicted"/>
<sequence>MHDRQEEMSSEPGQDFKTEGAPVPNTGDLPHSDNDECREAVQGLPHSSATEISCFKNEASNCLPETSLNQELDSVVSAAASADDVAETTPSLNSQSPEQGGEGLPEDKWRFRSTAFIGPACRPQVSRSPTRDMEDKLSEFYKELEQIEPEDKTDVPDKPERPVETEKPLNTTPKEETRLNFNRDHRPYRRPHPYQGPHGDHWHPRRHRQNFLCGPDSGGWGPHYENQWHHSQHFQFYGPNEGPPLQPLNPFYPPDFGPQMKPYYEYPETVPSVRHYEWDQPFPPSPVFTAYDVYDDPNICRGYSDCDYPPYHFEYSQGNGYFRHNEGTWFHSYEQDHFGLNHNISGDETNRFLGNLTANNTKWQYLCARLILLAVIFRELKSSSPHGLILSTDDYFCQGTDYAYNPNLLGDAHEWNQKRAREAMDEGRSPVIIDNTNLQAWEMKPYAKLAVERGYRVDFCEPNTSWRRDPSELEKRNKHGVPRHKIAQMLERFELPMSLDIVLNSQEPSHKGSGSHLRQALYTPL</sequence>
<dbReference type="InterPro" id="IPR027417">
    <property type="entry name" value="P-loop_NTPase"/>
</dbReference>